<evidence type="ECO:0000256" key="6">
    <source>
        <dbReference type="ARBA" id="ARBA00061278"/>
    </source>
</evidence>
<dbReference type="InterPro" id="IPR006139">
    <property type="entry name" value="D-isomer_2_OHA_DH_cat_dom"/>
</dbReference>
<dbReference type="CDD" id="cd05301">
    <property type="entry name" value="GDH"/>
    <property type="match status" value="1"/>
</dbReference>
<dbReference type="Proteomes" id="UP000409037">
    <property type="component" value="Unassembled WGS sequence"/>
</dbReference>
<dbReference type="InterPro" id="IPR029752">
    <property type="entry name" value="D-isomer_DH_CS1"/>
</dbReference>
<dbReference type="PANTHER" id="PTHR10996:SF283">
    <property type="entry name" value="GLYOXYLATE_HYDROXYPYRUVATE REDUCTASE B"/>
    <property type="match status" value="1"/>
</dbReference>
<evidence type="ECO:0000256" key="9">
    <source>
        <dbReference type="ARBA" id="ARBA00073362"/>
    </source>
</evidence>
<evidence type="ECO:0000256" key="5">
    <source>
        <dbReference type="ARBA" id="ARBA00052769"/>
    </source>
</evidence>
<keyword evidence="13" id="KW-0670">Pyruvate</keyword>
<evidence type="ECO:0000313" key="13">
    <source>
        <dbReference type="EMBL" id="VVN77508.1"/>
    </source>
</evidence>
<dbReference type="PROSITE" id="PS00065">
    <property type="entry name" value="D_2_HYDROXYACID_DH_1"/>
    <property type="match status" value="1"/>
</dbReference>
<evidence type="ECO:0000259" key="11">
    <source>
        <dbReference type="Pfam" id="PF00389"/>
    </source>
</evidence>
<evidence type="ECO:0000256" key="4">
    <source>
        <dbReference type="ARBA" id="ARBA00052239"/>
    </source>
</evidence>
<evidence type="ECO:0000259" key="12">
    <source>
        <dbReference type="Pfam" id="PF02826"/>
    </source>
</evidence>
<keyword evidence="1 10" id="KW-0560">Oxidoreductase</keyword>
<dbReference type="GO" id="GO:0005829">
    <property type="term" value="C:cytosol"/>
    <property type="evidence" value="ECO:0007669"/>
    <property type="project" value="TreeGrafter"/>
</dbReference>
<comment type="catalytic activity">
    <reaction evidence="4">
        <text>(R)-glycerate + NADP(+) = 3-hydroxypyruvate + NADPH + H(+)</text>
        <dbReference type="Rhea" id="RHEA:18657"/>
        <dbReference type="ChEBI" id="CHEBI:15378"/>
        <dbReference type="ChEBI" id="CHEBI:16659"/>
        <dbReference type="ChEBI" id="CHEBI:17180"/>
        <dbReference type="ChEBI" id="CHEBI:57783"/>
        <dbReference type="ChEBI" id="CHEBI:58349"/>
        <dbReference type="EC" id="1.1.1.81"/>
    </reaction>
</comment>
<dbReference type="InterPro" id="IPR036291">
    <property type="entry name" value="NAD(P)-bd_dom_sf"/>
</dbReference>
<comment type="catalytic activity">
    <reaction evidence="3">
        <text>(R)-glycerate + NAD(+) = 3-hydroxypyruvate + NADH + H(+)</text>
        <dbReference type="Rhea" id="RHEA:17905"/>
        <dbReference type="ChEBI" id="CHEBI:15378"/>
        <dbReference type="ChEBI" id="CHEBI:16659"/>
        <dbReference type="ChEBI" id="CHEBI:17180"/>
        <dbReference type="ChEBI" id="CHEBI:57540"/>
        <dbReference type="ChEBI" id="CHEBI:57945"/>
        <dbReference type="EC" id="1.1.1.81"/>
    </reaction>
</comment>
<accession>A0A5E7AE40</accession>
<dbReference type="PANTHER" id="PTHR10996">
    <property type="entry name" value="2-HYDROXYACID DEHYDROGENASE-RELATED"/>
    <property type="match status" value="1"/>
</dbReference>
<comment type="similarity">
    <text evidence="6">Belongs to the D-isomer specific 2-hydroxyacid dehydrogenase family. GhrB subfamily.</text>
</comment>
<sequence>MKKQVVLYKKLSPPLMARLQAQAEVTLIDTLDSEGLARLRAALPRAHGLLGASLKLDAGLLDLAPHLQAIASVSVGVDNYDIDDLTERRILLSNTPDVLTETTADTGFALILATARRVVELANVVRAGEWTRNVGPAQFGTDVHGKTLGIIGMGRIGEALAQRGHFGFGMPVIYHSQTPKPAVEQRFDAQYRSLPELLQEADFVCLTLPLTAATEGLIGAQEFALMGPETIFINISRGKVVDEAAMIEALRDGQIRAAGLDVFEREPLNPDSPLLRLNNVVATPHIGSATHETREAMARCAVDNLLAALAGERPANLVNVRAWKV</sequence>
<dbReference type="GO" id="GO:0008465">
    <property type="term" value="F:hydroxypyruvate reductase (NADH) activity"/>
    <property type="evidence" value="ECO:0007669"/>
    <property type="project" value="RHEA"/>
</dbReference>
<comment type="catalytic activity">
    <reaction evidence="5">
        <text>glycolate + NADP(+) = glyoxylate + NADPH + H(+)</text>
        <dbReference type="Rhea" id="RHEA:10992"/>
        <dbReference type="ChEBI" id="CHEBI:15378"/>
        <dbReference type="ChEBI" id="CHEBI:29805"/>
        <dbReference type="ChEBI" id="CHEBI:36655"/>
        <dbReference type="ChEBI" id="CHEBI:57783"/>
        <dbReference type="ChEBI" id="CHEBI:58349"/>
        <dbReference type="EC" id="1.1.1.79"/>
    </reaction>
</comment>
<evidence type="ECO:0000313" key="14">
    <source>
        <dbReference type="Proteomes" id="UP000409037"/>
    </source>
</evidence>
<dbReference type="OrthoDB" id="9805416at2"/>
<evidence type="ECO:0000256" key="2">
    <source>
        <dbReference type="ARBA" id="ARBA00023027"/>
    </source>
</evidence>
<reference evidence="13 14" key="1">
    <citation type="submission" date="2019-09" db="EMBL/GenBank/DDBJ databases">
        <authorList>
            <person name="Chandra G."/>
            <person name="Truman W A."/>
        </authorList>
    </citation>
    <scope>NUCLEOTIDE SEQUENCE [LARGE SCALE GENOMIC DNA]</scope>
    <source>
        <strain evidence="13">PS833</strain>
    </source>
</reference>
<feature type="domain" description="D-isomer specific 2-hydroxyacid dehydrogenase NAD-binding" evidence="12">
    <location>
        <begin position="108"/>
        <end position="287"/>
    </location>
</feature>
<dbReference type="InterPro" id="IPR006140">
    <property type="entry name" value="D-isomer_DH_NAD-bd"/>
</dbReference>
<organism evidence="13 14">
    <name type="scientific">Pseudomonas fluorescens</name>
    <dbReference type="NCBI Taxonomy" id="294"/>
    <lineage>
        <taxon>Bacteria</taxon>
        <taxon>Pseudomonadati</taxon>
        <taxon>Pseudomonadota</taxon>
        <taxon>Gammaproteobacteria</taxon>
        <taxon>Pseudomonadales</taxon>
        <taxon>Pseudomonadaceae</taxon>
        <taxon>Pseudomonas</taxon>
    </lineage>
</organism>
<dbReference type="FunFam" id="3.40.50.720:FF:000026">
    <property type="entry name" value="Glyoxylate/hydroxypyruvate reductase B"/>
    <property type="match status" value="1"/>
</dbReference>
<dbReference type="Gene3D" id="3.40.50.720">
    <property type="entry name" value="NAD(P)-binding Rossmann-like Domain"/>
    <property type="match status" value="2"/>
</dbReference>
<feature type="domain" description="D-isomer specific 2-hydroxyacid dehydrogenase catalytic" evidence="11">
    <location>
        <begin position="5"/>
        <end position="319"/>
    </location>
</feature>
<dbReference type="SUPFAM" id="SSF51735">
    <property type="entry name" value="NAD(P)-binding Rossmann-fold domains"/>
    <property type="match status" value="1"/>
</dbReference>
<dbReference type="Pfam" id="PF02826">
    <property type="entry name" value="2-Hacid_dh_C"/>
    <property type="match status" value="1"/>
</dbReference>
<protein>
    <recommendedName>
        <fullName evidence="9">Glyoxylate/hydroxypyruvate reductase B</fullName>
        <ecNumber evidence="7">1.1.1.79</ecNumber>
        <ecNumber evidence="8">1.1.1.81</ecNumber>
    </recommendedName>
</protein>
<dbReference type="EMBL" id="CABVHU010000001">
    <property type="protein sequence ID" value="VVN77508.1"/>
    <property type="molecule type" value="Genomic_DNA"/>
</dbReference>
<proteinExistence type="inferred from homology"/>
<dbReference type="InterPro" id="IPR050223">
    <property type="entry name" value="D-isomer_2-hydroxyacid_DH"/>
</dbReference>
<dbReference type="GO" id="GO:0051287">
    <property type="term" value="F:NAD binding"/>
    <property type="evidence" value="ECO:0007669"/>
    <property type="project" value="InterPro"/>
</dbReference>
<dbReference type="GO" id="GO:0030267">
    <property type="term" value="F:glyoxylate reductase (NADPH) activity"/>
    <property type="evidence" value="ECO:0007669"/>
    <property type="project" value="UniProtKB-EC"/>
</dbReference>
<dbReference type="AlphaFoldDB" id="A0A5E7AE40"/>
<dbReference type="EC" id="1.1.1.81" evidence="8"/>
<dbReference type="SUPFAM" id="SSF52283">
    <property type="entry name" value="Formate/glycerate dehydrogenase catalytic domain-like"/>
    <property type="match status" value="1"/>
</dbReference>
<name>A0A5E7AE40_PSEFL</name>
<evidence type="ECO:0000256" key="7">
    <source>
        <dbReference type="ARBA" id="ARBA00066661"/>
    </source>
</evidence>
<evidence type="ECO:0000256" key="10">
    <source>
        <dbReference type="RuleBase" id="RU003719"/>
    </source>
</evidence>
<evidence type="ECO:0000256" key="8">
    <source>
        <dbReference type="ARBA" id="ARBA00066674"/>
    </source>
</evidence>
<dbReference type="Pfam" id="PF00389">
    <property type="entry name" value="2-Hacid_dh"/>
    <property type="match status" value="1"/>
</dbReference>
<gene>
    <name evidence="13" type="primary">ghrB_1</name>
    <name evidence="13" type="ORF">PS833_00834</name>
</gene>
<dbReference type="RefSeq" id="WP_150796723.1">
    <property type="nucleotide sequence ID" value="NZ_CABVHU010000001.1"/>
</dbReference>
<keyword evidence="2" id="KW-0520">NAD</keyword>
<evidence type="ECO:0000256" key="1">
    <source>
        <dbReference type="ARBA" id="ARBA00023002"/>
    </source>
</evidence>
<dbReference type="GO" id="GO:0120509">
    <property type="term" value="F:hydroxypyruvate reductase (NADPH) activity"/>
    <property type="evidence" value="ECO:0007669"/>
    <property type="project" value="RHEA"/>
</dbReference>
<evidence type="ECO:0000256" key="3">
    <source>
        <dbReference type="ARBA" id="ARBA00051801"/>
    </source>
</evidence>
<dbReference type="EC" id="1.1.1.79" evidence="7"/>